<name>A0A497UIA5_9FLAO</name>
<evidence type="ECO:0000256" key="1">
    <source>
        <dbReference type="SAM" id="SignalP"/>
    </source>
</evidence>
<dbReference type="EMBL" id="RCCB01000011">
    <property type="protein sequence ID" value="RLJ30620.1"/>
    <property type="molecule type" value="Genomic_DNA"/>
</dbReference>
<dbReference type="Gene3D" id="3.10.450.50">
    <property type="match status" value="1"/>
</dbReference>
<feature type="chain" id="PRO_5041128161" evidence="1">
    <location>
        <begin position="19"/>
        <end position="144"/>
    </location>
</feature>
<dbReference type="Proteomes" id="UP000275027">
    <property type="component" value="Unassembled WGS sequence"/>
</dbReference>
<sequence>MRKLVTIVFFICFQSLMAQEAEIRQSIQTFFDGFHTRDSLKMKSVCYSNMILHSISESTITRKITTEKFSDFAKSIAAISKNTKFEERLLSYSFNVEGSLAHVWTPYEFYVNGKLAHKGVNSFQLLKDNGKWKIIHIADTRKKS</sequence>
<dbReference type="InterPro" id="IPR039437">
    <property type="entry name" value="FrzH/put_lumazine-bd"/>
</dbReference>
<dbReference type="RefSeq" id="WP_101472453.1">
    <property type="nucleotide sequence ID" value="NZ_PJND01000008.1"/>
</dbReference>
<feature type="signal peptide" evidence="1">
    <location>
        <begin position="1"/>
        <end position="18"/>
    </location>
</feature>
<evidence type="ECO:0000313" key="5">
    <source>
        <dbReference type="Proteomes" id="UP000275027"/>
    </source>
</evidence>
<dbReference type="EMBL" id="PJND01000008">
    <property type="protein sequence ID" value="PKW20740.1"/>
    <property type="molecule type" value="Genomic_DNA"/>
</dbReference>
<gene>
    <name evidence="2" type="ORF">B0G92_2016</name>
    <name evidence="3" type="ORF">CLV50_2034</name>
</gene>
<reference evidence="3 5" key="2">
    <citation type="submission" date="2018-10" db="EMBL/GenBank/DDBJ databases">
        <title>Genomic Encyclopedia of Archaeal and Bacterial Type Strains, Phase II (KMG-II): from individual species to whole genera.</title>
        <authorList>
            <person name="Goeker M."/>
        </authorList>
    </citation>
    <scope>NUCLEOTIDE SEQUENCE [LARGE SCALE GENOMIC DNA]</scope>
    <source>
        <strain evidence="3 5">DSM 21886</strain>
    </source>
</reference>
<dbReference type="Proteomes" id="UP000233767">
    <property type="component" value="Unassembled WGS sequence"/>
</dbReference>
<dbReference type="SUPFAM" id="SSF54427">
    <property type="entry name" value="NTF2-like"/>
    <property type="match status" value="1"/>
</dbReference>
<protein>
    <submittedName>
        <fullName evidence="2 3">Lumazine-binding protein</fullName>
    </submittedName>
</protein>
<organism evidence="3 5">
    <name type="scientific">Flavobacterium lindanitolerans</name>
    <dbReference type="NCBI Taxonomy" id="428988"/>
    <lineage>
        <taxon>Bacteria</taxon>
        <taxon>Pseudomonadati</taxon>
        <taxon>Bacteroidota</taxon>
        <taxon>Flavobacteriia</taxon>
        <taxon>Flavobacteriales</taxon>
        <taxon>Flavobacteriaceae</taxon>
        <taxon>Flavobacterium</taxon>
    </lineage>
</organism>
<evidence type="ECO:0000313" key="4">
    <source>
        <dbReference type="Proteomes" id="UP000233767"/>
    </source>
</evidence>
<dbReference type="InterPro" id="IPR032710">
    <property type="entry name" value="NTF2-like_dom_sf"/>
</dbReference>
<keyword evidence="1" id="KW-0732">Signal</keyword>
<dbReference type="AlphaFoldDB" id="A0A497UIA5"/>
<proteinExistence type="predicted"/>
<accession>A0A497UIA5</accession>
<evidence type="ECO:0000313" key="3">
    <source>
        <dbReference type="EMBL" id="RLJ30620.1"/>
    </source>
</evidence>
<reference evidence="2 4" key="1">
    <citation type="submission" date="2017-12" db="EMBL/GenBank/DDBJ databases">
        <title>Genomic Encyclopedia of Type Strains, Phase III (KMG-III): the genomes of soil and plant-associated and newly described type strains.</title>
        <authorList>
            <person name="Whitman W."/>
        </authorList>
    </citation>
    <scope>NUCLEOTIDE SEQUENCE [LARGE SCALE GENOMIC DNA]</scope>
    <source>
        <strain evidence="2 4">IP-10</strain>
    </source>
</reference>
<evidence type="ECO:0000313" key="2">
    <source>
        <dbReference type="EMBL" id="PKW20740.1"/>
    </source>
</evidence>
<comment type="caution">
    <text evidence="3">The sequence shown here is derived from an EMBL/GenBank/DDBJ whole genome shotgun (WGS) entry which is preliminary data.</text>
</comment>
<dbReference type="Pfam" id="PF12893">
    <property type="entry name" value="Lumazine_bd_2"/>
    <property type="match status" value="1"/>
</dbReference>
<keyword evidence="4" id="KW-1185">Reference proteome</keyword>